<feature type="compositionally biased region" description="Low complexity" evidence="1">
    <location>
        <begin position="602"/>
        <end position="619"/>
    </location>
</feature>
<evidence type="ECO:0000313" key="3">
    <source>
        <dbReference type="EMBL" id="HAJ1248205.1"/>
    </source>
</evidence>
<feature type="region of interest" description="Disordered" evidence="1">
    <location>
        <begin position="424"/>
        <end position="445"/>
    </location>
</feature>
<evidence type="ECO:0000256" key="2">
    <source>
        <dbReference type="SAM" id="SignalP"/>
    </source>
</evidence>
<dbReference type="SUPFAM" id="SSF103515">
    <property type="entry name" value="Autotransporter"/>
    <property type="match status" value="1"/>
</dbReference>
<feature type="chain" id="PRO_5043691752" evidence="2">
    <location>
        <begin position="22"/>
        <end position="2232"/>
    </location>
</feature>
<dbReference type="InterPro" id="IPR006626">
    <property type="entry name" value="PbH1"/>
</dbReference>
<protein>
    <submittedName>
        <fullName evidence="3">EntS/YbdA MFS transporter</fullName>
    </submittedName>
</protein>
<dbReference type="SMART" id="SM00710">
    <property type="entry name" value="PbH1"/>
    <property type="match status" value="5"/>
</dbReference>
<reference evidence="3" key="2">
    <citation type="submission" date="2019-09" db="EMBL/GenBank/DDBJ databases">
        <authorList>
            <consortium name="NCBI Pathogen Detection Project"/>
        </authorList>
    </citation>
    <scope>NUCLEOTIDE SEQUENCE</scope>
    <source>
        <strain evidence="3">EC00601</strain>
    </source>
</reference>
<feature type="region of interest" description="Disordered" evidence="1">
    <location>
        <begin position="92"/>
        <end position="145"/>
    </location>
</feature>
<dbReference type="PROSITE" id="PS51208">
    <property type="entry name" value="AUTOTRANSPORTER"/>
    <property type="match status" value="1"/>
</dbReference>
<feature type="region of interest" description="Disordered" evidence="1">
    <location>
        <begin position="310"/>
        <end position="341"/>
    </location>
</feature>
<organism evidence="3">
    <name type="scientific">Escherichia coli</name>
    <dbReference type="NCBI Taxonomy" id="562"/>
    <lineage>
        <taxon>Bacteria</taxon>
        <taxon>Pseudomonadati</taxon>
        <taxon>Pseudomonadota</taxon>
        <taxon>Gammaproteobacteria</taxon>
        <taxon>Enterobacterales</taxon>
        <taxon>Enterobacteriaceae</taxon>
        <taxon>Escherichia</taxon>
    </lineage>
</organism>
<feature type="compositionally biased region" description="Polar residues" evidence="1">
    <location>
        <begin position="620"/>
        <end position="635"/>
    </location>
</feature>
<dbReference type="InterPro" id="IPR005546">
    <property type="entry name" value="Autotransporte_beta"/>
</dbReference>
<feature type="compositionally biased region" description="Polar residues" evidence="1">
    <location>
        <begin position="473"/>
        <end position="487"/>
    </location>
</feature>
<dbReference type="InterPro" id="IPR058035">
    <property type="entry name" value="BigA/YdbA-like_N"/>
</dbReference>
<feature type="region of interest" description="Disordered" evidence="1">
    <location>
        <begin position="702"/>
        <end position="781"/>
    </location>
</feature>
<dbReference type="InterPro" id="IPR036709">
    <property type="entry name" value="Autotransporte_beta_dom_sf"/>
</dbReference>
<feature type="compositionally biased region" description="Low complexity" evidence="1">
    <location>
        <begin position="716"/>
        <end position="725"/>
    </location>
</feature>
<dbReference type="Pfam" id="PF25783">
    <property type="entry name" value="BigA_beta"/>
    <property type="match status" value="1"/>
</dbReference>
<gene>
    <name evidence="3" type="ORF">HL643_02505</name>
</gene>
<keyword evidence="2" id="KW-0732">Signal</keyword>
<feature type="region of interest" description="Disordered" evidence="1">
    <location>
        <begin position="551"/>
        <end position="635"/>
    </location>
</feature>
<feature type="compositionally biased region" description="Polar residues" evidence="1">
    <location>
        <begin position="767"/>
        <end position="781"/>
    </location>
</feature>
<dbReference type="Pfam" id="PF25784">
    <property type="entry name" value="BigA_N"/>
    <property type="match status" value="1"/>
</dbReference>
<proteinExistence type="predicted"/>
<feature type="region of interest" description="Disordered" evidence="1">
    <location>
        <begin position="466"/>
        <end position="487"/>
    </location>
</feature>
<sequence>MQRKTLLSACIALALSGQGWAADITEIETTTGEKKNTNVTCPADPGKLSPEELKRLPSECSSVVEQNLMPWLVTGAATALITTLAIVELNDDDDHHRNNSPLPPTPPDDDSDDTPVPPTPGGDEIIPDDGPDDTPTPPKPISFNNDVILDKTEKTLTIRDSVFTYTENADGTISLQDSNGRKATINLWQIDETNNTVALEGMSADGATKWQYNHNGELVITGDNTTVNNTGKTIVDGKGTTGTEIAGNNAVVNQDGELDVSGGGHGIDITGDSATVDNKGGMTVTDPDSIGIQIDGDKAVVNNDGDSAISNGGTGTQVNGDEATVNNNGSTTVDGQGSTGTEIAGNNAVVNQDGTLDVSGGGHGIDITGDSATVDNKGGMTVTDPDSIGIQIDGDKAVVNNDGDNAISNGGTGTQVNGDEATVNNNGSTTVDGKDSTGTEINGDKAIVNNDGDSTILDGGTGTRITGDDATANNSGNTTVDGQGSTGTEIAGNNAVVNQDGELDVSGGGHGIDITGDSATVDNKGGMTVTDPDSIGIQIDGDKAVVNNDGDSAVSNGGTGTQVNGDEATVNNNGSTTVDGKDSTGTEINGDKAIVNNDGDSTILDGGTGTRITGDDATANNSGNTTVDGQGSTGTEIAGNNAVVNQDGELDVSGGGHGIDITGDSATVDNKGGMTVTDPDSIGIQIDGDKAVVNNDGDSAISNGGTGTQVNGDEATVNNNGNTTVDGKDSTGTEINGDKAIVNNDGDSTILDGGTGTRITGDDATANNSGNTTVDGQGSTGTEIAGNNAVVNQDGLLDVSGGGHGIDITGDSATVINKGNITVTDKDSVGVLINGDRATFANTGHIDVNNSATGMSITTSEGAISLAGSMNVGDFSTGMALSGNSNSVTLAAKDLNVTGQKATGVNISGDNNAVDITGNILVDKDQTATNAVDYFYEPSIGVNVSGNSNTVSLDGKLTVVADSELTSHIYADFDGSQENISGLVVSGDDNTVYLNGGIQLVGEENQLTDGSTVASNRKGYGKTPVITVDGKSSIYLNGDSTINGDLPLAYSGMIRLKNSAMIEIGTDATINMQVDSYDHYARSEAQIIFVESGAELINKGDIDTRNIGFAAISGENSTGSNSGNITLSQYNYGLLANAGVGYFTTKGGSAVNNGTITAKVMEQESVINLGASLGLNEANTFYSDANSMMGLDAFDHGYVSNESGGSIEMYGRGNVGMLAIDESTAENAGQITLDALWVDADDTTTLRSNIGNDARSYAVGMAVGTNTYSGPRKNATAVNKQGGVITVYNAGIGMAAYGASNTVINEGIINLEKNANYDSSLGANSLIGMAAYKSGTAINEQSGVININADNGQAFYSDGTGTILNYGTICVNTNCLTGNDYNETDSYTSLLYTGGDVITAQNETQSLAQKATINDKKEGNVVNSGSLSGADIAISSGELVNTSTGIINNAIIINDGELSNEGSVAKVTLNAGTFGNIGTVNSRMFQTGGTFNNQQGGVVQNGANLSKTAIANNAGTWYLGASSSSDSNNASMMEIYNTAVFNNSGDFILNNSRNAVHLYQSGTFYNTGHMLISGANYSGNAINYWNANNNGRFINSGTVDVTAKALATSGVDASTNHAYFWNQNSGIVNFDKDSGVAVKFTHSNYVAQNDGTMNISGNNAIAMEGNKNAQLINNGTINLGAQGTTDTGMIGMQLDSSATADAVIENNGTINIYANNSFAFSMLGSVGHLVNNGTVTIADGVTGSGLIKQGNSVNIEGVNGNNGNNSEVHYADYTLPDVPDSSVSVAASNPSSDGSQNKLNGYVVGTSSDGSAGKLKVNNASLKGVSVNTGFTAGTSSTSVTFDNVVQGSNLTDAETITSTSVVWNAQGTTDASGNVDVTMTKNAYTDVATDSSVNTVAQVLDAGYTNNELYGSLNVGTTAELNSALKQVSGSQATTVFNEARVLSNRFSMLSDAAPEVANGLAFNVVAKGDPRAELGNDTQYDMMALRKSMTLTEYQNLSLEYGIARLDGNGSDTAGDNGVTGGYSQFFGLKHQMAFDNGMNWNNALRYDVHNLDSSRSIAYGDVNKTADANVKQQYLEFRSEGAKTFELREGLNVTPYAGVKLRHTLEGGYQERNAGDFNLSMNSGSETAVDSIVGLKLDYAGKEGWSANATLEGGPNLSYVKSQRTASVSGAGSQRFNIDDGQNGGGFNSLATMGVKYSSQESALQVDAFHWKEDGISDKGVMLNFKKTF</sequence>
<reference evidence="3" key="1">
    <citation type="journal article" date="2018" name="Genome Biol.">
        <title>SKESA: strategic k-mer extension for scrupulous assemblies.</title>
        <authorList>
            <person name="Souvorov A."/>
            <person name="Agarwala R."/>
            <person name="Lipman D.J."/>
        </authorList>
    </citation>
    <scope>NUCLEOTIDE SEQUENCE</scope>
    <source>
        <strain evidence="3">EC00601</strain>
    </source>
</reference>
<dbReference type="RefSeq" id="WP_135093968.1">
    <property type="nucleotide sequence ID" value="NZ_CP166713.1"/>
</dbReference>
<feature type="compositionally biased region" description="Polar residues" evidence="1">
    <location>
        <begin position="702"/>
        <end position="711"/>
    </location>
</feature>
<name>A0A7A7B3G9_ECOLX</name>
<evidence type="ECO:0000256" key="1">
    <source>
        <dbReference type="SAM" id="MobiDB-lite"/>
    </source>
</evidence>
<comment type="caution">
    <text evidence="3">The sequence shown here is derived from an EMBL/GenBank/DDBJ whole genome shotgun (WGS) entry which is preliminary data.</text>
</comment>
<feature type="signal peptide" evidence="2">
    <location>
        <begin position="1"/>
        <end position="21"/>
    </location>
</feature>
<dbReference type="InterPro" id="IPR058034">
    <property type="entry name" value="BigA_beta"/>
</dbReference>
<dbReference type="EMBL" id="DABHBT010000002">
    <property type="protein sequence ID" value="HAJ1248205.1"/>
    <property type="molecule type" value="Genomic_DNA"/>
</dbReference>
<accession>A0A7A7B3G9</accession>
<feature type="compositionally biased region" description="Low complexity" evidence="1">
    <location>
        <begin position="749"/>
        <end position="766"/>
    </location>
</feature>
<feature type="compositionally biased region" description="Polar residues" evidence="1">
    <location>
        <begin position="551"/>
        <end position="578"/>
    </location>
</feature>